<keyword evidence="2" id="KW-1185">Reference proteome</keyword>
<evidence type="ECO:0000313" key="2">
    <source>
        <dbReference type="Proteomes" id="UP000002872"/>
    </source>
</evidence>
<dbReference type="EMBL" id="GL870877">
    <property type="protein sequence ID" value="EIJ89204.1"/>
    <property type="molecule type" value="Genomic_DNA"/>
</dbReference>
<evidence type="ECO:0000313" key="1">
    <source>
        <dbReference type="EMBL" id="EIJ89204.1"/>
    </source>
</evidence>
<protein>
    <recommendedName>
        <fullName evidence="3">Glycosyl transferase family 1 domain-containing protein</fullName>
    </recommendedName>
</protein>
<accession>I3EJ07</accession>
<dbReference type="HOGENOM" id="CLU_367640_0_0_1"/>
<dbReference type="PANTHER" id="PTHR46656">
    <property type="entry name" value="PUTATIVE-RELATED"/>
    <property type="match status" value="1"/>
</dbReference>
<dbReference type="InParanoid" id="I3EJ07"/>
<dbReference type="OMA" id="PHGVAYK"/>
<dbReference type="PANTHER" id="PTHR46656:SF3">
    <property type="entry name" value="PUTATIVE-RELATED"/>
    <property type="match status" value="1"/>
</dbReference>
<proteinExistence type="predicted"/>
<organism evidence="1 2">
    <name type="scientific">Nematocida parisii (strain ERTm3)</name>
    <name type="common">Nematode killer fungus</name>
    <dbReference type="NCBI Taxonomy" id="935791"/>
    <lineage>
        <taxon>Eukaryota</taxon>
        <taxon>Fungi</taxon>
        <taxon>Fungi incertae sedis</taxon>
        <taxon>Microsporidia</taxon>
        <taxon>Nematocida</taxon>
    </lineage>
</organism>
<name>I3EJ07_NEMP3</name>
<sequence>MQREKLSAHFITYIKNPAKLVRNNKNDYICRIVTLRGLCMLSNAVIVQTTQDKDILINLVGVPEKKVTVLFSNVNKAPKQKKTLSLQKKSFNLPNGLYVLYAGANIHINVDIYKNTIHQMYIRAVSEEPETYRAGHCKRGPYDRKMHEAYARISSSDVALSITDTDIFSVHNKKLVVKVGGIKAVIDRRRFSVTLKGPSCAIKPIGLSMTNSARWRFNSDTLNKFSIDHPGLTYKRKHKGYLYNRPRRHPVELFEPVHESGHSPLKRVLITGYWRSSGVGMVSNRFLLNLAVYQSLLVRGDAYNPWELAKEQEINYFIAQIYLLESGQITKAKAINPEATFTRPGVEIRNRFPPDTSSVKQGYSKIYTHFPWEFSDIPQQWIDPLKDSKNTKILVPSEFVREVHKRGNIPEENIYTIPHGVAYKSQLNMQKIEKGQHSVSVQSLYKVPEDYARFVMISGFLKRKGMDIGIKAYIKAFKGTDKVVLRIHCAYGDSSVSNHLKSLIRTNQMRKGPKIIYTEGYTTDKKIRGLLANAHYNLAPFRGEGFGMNILDGAALGAVPIVTNAKPATEFCTPRGSFFIRCKTVPVTGLPVKRFRTYTTMFDMPIKKCPTWYSPSQKHLVKLLRKAASIVNNRKYAKMKKNCIVNASKQTWSFVLEELKNLLVKKRI</sequence>
<gene>
    <name evidence="1" type="ORF">NEQG_01023</name>
</gene>
<dbReference type="AlphaFoldDB" id="I3EJ07"/>
<dbReference type="STRING" id="935791.I3EJ07"/>
<dbReference type="Pfam" id="PF13692">
    <property type="entry name" value="Glyco_trans_1_4"/>
    <property type="match status" value="1"/>
</dbReference>
<dbReference type="SUPFAM" id="SSF53756">
    <property type="entry name" value="UDP-Glycosyltransferase/glycogen phosphorylase"/>
    <property type="match status" value="1"/>
</dbReference>
<reference evidence="1" key="1">
    <citation type="submission" date="2011-01" db="EMBL/GenBank/DDBJ databases">
        <title>The Genome Sequence of Nematocida parisii strain ERTm3.</title>
        <authorList>
            <consortium name="The Broad Institute Genome Sequencing Platform"/>
            <consortium name="The Broad Institute Genome Sequencing Center for Infectious Disease"/>
            <person name="Cuomo C."/>
            <person name="Troemel E."/>
            <person name="Young S.K."/>
            <person name="Zeng Q."/>
            <person name="Gargeya S."/>
            <person name="Fitzgerald M."/>
            <person name="Haas B."/>
            <person name="Abouelleil A."/>
            <person name="Alvarado L."/>
            <person name="Arachchi H.M."/>
            <person name="Berlin A."/>
            <person name="Chapman S.B."/>
            <person name="Gearin G."/>
            <person name="Goldberg J."/>
            <person name="Griggs A."/>
            <person name="Gujja S."/>
            <person name="Hansen M."/>
            <person name="Heiman D."/>
            <person name="Howarth C."/>
            <person name="Larimer J."/>
            <person name="Lui A."/>
            <person name="MacDonald P.J.P."/>
            <person name="McCowen C."/>
            <person name="Montmayeur A."/>
            <person name="Murphy C."/>
            <person name="Neiman D."/>
            <person name="Pearson M."/>
            <person name="Priest M."/>
            <person name="Roberts A."/>
            <person name="Saif S."/>
            <person name="Shea T."/>
            <person name="Sisk P."/>
            <person name="Stolte C."/>
            <person name="Sykes S."/>
            <person name="Wortman J."/>
            <person name="Nusbaum C."/>
            <person name="Birren B."/>
        </authorList>
    </citation>
    <scope>NUCLEOTIDE SEQUENCE</scope>
    <source>
        <strain evidence="1">ERTm3</strain>
    </source>
</reference>
<dbReference type="Gene3D" id="3.40.50.2000">
    <property type="entry name" value="Glycogen Phosphorylase B"/>
    <property type="match status" value="1"/>
</dbReference>
<dbReference type="VEuPathDB" id="MicrosporidiaDB:NEQG_01023"/>
<dbReference type="Proteomes" id="UP000002872">
    <property type="component" value="Unassembled WGS sequence"/>
</dbReference>
<evidence type="ECO:0008006" key="3">
    <source>
        <dbReference type="Google" id="ProtNLM"/>
    </source>
</evidence>
<dbReference type="OrthoDB" id="2193793at2759"/>